<dbReference type="SUPFAM" id="SSF46785">
    <property type="entry name" value="Winged helix' DNA-binding domain"/>
    <property type="match status" value="1"/>
</dbReference>
<dbReference type="AlphaFoldDB" id="A0A845SLT3"/>
<feature type="domain" description="HTH marR-type" evidence="1">
    <location>
        <begin position="15"/>
        <end position="151"/>
    </location>
</feature>
<dbReference type="SMART" id="SM00347">
    <property type="entry name" value="HTH_MARR"/>
    <property type="match status" value="1"/>
</dbReference>
<organism evidence="2 3">
    <name type="scientific">Acerihabitans arboris</name>
    <dbReference type="NCBI Taxonomy" id="2691583"/>
    <lineage>
        <taxon>Bacteria</taxon>
        <taxon>Pseudomonadati</taxon>
        <taxon>Pseudomonadota</taxon>
        <taxon>Gammaproteobacteria</taxon>
        <taxon>Enterobacterales</taxon>
        <taxon>Pectobacteriaceae</taxon>
        <taxon>Acerihabitans</taxon>
    </lineage>
</organism>
<dbReference type="GO" id="GO:0003700">
    <property type="term" value="F:DNA-binding transcription factor activity"/>
    <property type="evidence" value="ECO:0007669"/>
    <property type="project" value="InterPro"/>
</dbReference>
<dbReference type="PANTHER" id="PTHR39515">
    <property type="entry name" value="CONSERVED PROTEIN"/>
    <property type="match status" value="1"/>
</dbReference>
<dbReference type="InterPro" id="IPR036388">
    <property type="entry name" value="WH-like_DNA-bd_sf"/>
</dbReference>
<dbReference type="Gene3D" id="1.10.287.100">
    <property type="match status" value="1"/>
</dbReference>
<comment type="caution">
    <text evidence="2">The sequence shown here is derived from an EMBL/GenBank/DDBJ whole genome shotgun (WGS) entry which is preliminary data.</text>
</comment>
<dbReference type="InterPro" id="IPR036390">
    <property type="entry name" value="WH_DNA-bd_sf"/>
</dbReference>
<dbReference type="Proteomes" id="UP000461443">
    <property type="component" value="Unassembled WGS sequence"/>
</dbReference>
<dbReference type="EMBL" id="WUBS01000009">
    <property type="protein sequence ID" value="NDL63934.1"/>
    <property type="molecule type" value="Genomic_DNA"/>
</dbReference>
<dbReference type="Gene3D" id="1.10.10.10">
    <property type="entry name" value="Winged helix-like DNA-binding domain superfamily/Winged helix DNA-binding domain"/>
    <property type="match status" value="1"/>
</dbReference>
<dbReference type="InterPro" id="IPR052526">
    <property type="entry name" value="HTH-type_Bedaq_tolerance"/>
</dbReference>
<evidence type="ECO:0000313" key="3">
    <source>
        <dbReference type="Proteomes" id="UP000461443"/>
    </source>
</evidence>
<gene>
    <name evidence="2" type="ORF">GRH90_14390</name>
</gene>
<proteinExistence type="predicted"/>
<reference evidence="2 3" key="1">
    <citation type="submission" date="2019-12" db="EMBL/GenBank/DDBJ databases">
        <authorList>
            <person name="Lee S.D."/>
        </authorList>
    </citation>
    <scope>NUCLEOTIDE SEQUENCE [LARGE SCALE GENOMIC DNA]</scope>
    <source>
        <strain evidence="2 3">SAP-6</strain>
    </source>
</reference>
<dbReference type="PROSITE" id="PS50995">
    <property type="entry name" value="HTH_MARR_2"/>
    <property type="match status" value="1"/>
</dbReference>
<dbReference type="Pfam" id="PF12802">
    <property type="entry name" value="MarR_2"/>
    <property type="match status" value="1"/>
</dbReference>
<dbReference type="InterPro" id="IPR000835">
    <property type="entry name" value="HTH_MarR-typ"/>
</dbReference>
<evidence type="ECO:0000313" key="2">
    <source>
        <dbReference type="EMBL" id="NDL63934.1"/>
    </source>
</evidence>
<protein>
    <submittedName>
        <fullName evidence="2">MarR family transcriptional regulator</fullName>
    </submittedName>
</protein>
<evidence type="ECO:0000259" key="1">
    <source>
        <dbReference type="PROSITE" id="PS50995"/>
    </source>
</evidence>
<keyword evidence="3" id="KW-1185">Reference proteome</keyword>
<reference evidence="2 3" key="2">
    <citation type="submission" date="2020-02" db="EMBL/GenBank/DDBJ databases">
        <title>The new genus of Enterobacteriales.</title>
        <authorList>
            <person name="Kim I.S."/>
        </authorList>
    </citation>
    <scope>NUCLEOTIDE SEQUENCE [LARGE SCALE GENOMIC DNA]</scope>
    <source>
        <strain evidence="2 3">SAP-6</strain>
    </source>
</reference>
<sequence>MNTDERPNEPGAARTLALVRDFRILIGQLKRWLREEARPGGLTPAQIAVISRLERGGPLTVTGLARAEGLRPQSMGATVAALQMAGLVAGSADPADGRQTLLSLTDACRKLIAGNRAAREDWLFQAVRARFTPAEQQELANAVALLKRLIDDPHP</sequence>
<accession>A0A845SLT3</accession>
<name>A0A845SLT3_9GAMM</name>
<dbReference type="PANTHER" id="PTHR39515:SF2">
    <property type="entry name" value="HTH-TYPE TRANSCRIPTIONAL REGULATOR RV0880"/>
    <property type="match status" value="1"/>
</dbReference>